<keyword evidence="2" id="KW-1185">Reference proteome</keyword>
<dbReference type="InterPro" id="IPR021109">
    <property type="entry name" value="Peptidase_aspartic_dom_sf"/>
</dbReference>
<dbReference type="Proteomes" id="UP000265520">
    <property type="component" value="Unassembled WGS sequence"/>
</dbReference>
<evidence type="ECO:0008006" key="3">
    <source>
        <dbReference type="Google" id="ProtNLM"/>
    </source>
</evidence>
<proteinExistence type="predicted"/>
<dbReference type="PANTHER" id="PTHR33240:SF15">
    <property type="entry name" value="GAG-PRO-LIKE PROTEIN"/>
    <property type="match status" value="1"/>
</dbReference>
<evidence type="ECO:0000313" key="1">
    <source>
        <dbReference type="EMBL" id="MCI05789.1"/>
    </source>
</evidence>
<comment type="caution">
    <text evidence="1">The sequence shown here is derived from an EMBL/GenBank/DDBJ whole genome shotgun (WGS) entry which is preliminary data.</text>
</comment>
<dbReference type="AlphaFoldDB" id="A0A392P301"/>
<organism evidence="1 2">
    <name type="scientific">Trifolium medium</name>
    <dbReference type="NCBI Taxonomy" id="97028"/>
    <lineage>
        <taxon>Eukaryota</taxon>
        <taxon>Viridiplantae</taxon>
        <taxon>Streptophyta</taxon>
        <taxon>Embryophyta</taxon>
        <taxon>Tracheophyta</taxon>
        <taxon>Spermatophyta</taxon>
        <taxon>Magnoliopsida</taxon>
        <taxon>eudicotyledons</taxon>
        <taxon>Gunneridae</taxon>
        <taxon>Pentapetalae</taxon>
        <taxon>rosids</taxon>
        <taxon>fabids</taxon>
        <taxon>Fabales</taxon>
        <taxon>Fabaceae</taxon>
        <taxon>Papilionoideae</taxon>
        <taxon>50 kb inversion clade</taxon>
        <taxon>NPAAA clade</taxon>
        <taxon>Hologalegina</taxon>
        <taxon>IRL clade</taxon>
        <taxon>Trifolieae</taxon>
        <taxon>Trifolium</taxon>
    </lineage>
</organism>
<dbReference type="EMBL" id="LXQA010059744">
    <property type="protein sequence ID" value="MCI05789.1"/>
    <property type="molecule type" value="Genomic_DNA"/>
</dbReference>
<dbReference type="CDD" id="cd00303">
    <property type="entry name" value="retropepsin_like"/>
    <property type="match status" value="1"/>
</dbReference>
<reference evidence="1 2" key="1">
    <citation type="journal article" date="2018" name="Front. Plant Sci.">
        <title>Red Clover (Trifolium pratense) and Zigzag Clover (T. medium) - A Picture of Genomic Similarities and Differences.</title>
        <authorList>
            <person name="Dluhosova J."/>
            <person name="Istvanek J."/>
            <person name="Nedelnik J."/>
            <person name="Repkova J."/>
        </authorList>
    </citation>
    <scope>NUCLEOTIDE SEQUENCE [LARGE SCALE GENOMIC DNA]</scope>
    <source>
        <strain evidence="2">cv. 10/8</strain>
        <tissue evidence="1">Leaf</tissue>
    </source>
</reference>
<dbReference type="PANTHER" id="PTHR33240">
    <property type="entry name" value="OS08G0508500 PROTEIN"/>
    <property type="match status" value="1"/>
</dbReference>
<sequence>MKQVAMCIWRPEDFYVPEDVSAEITALSRWENFPQAMVISGGGYNKLTIGSVKRKFEEFIDASLNLNATLDKRKGGSLPLAFYREELPGGSANAHISLLVREDMANFEVRRILVDSGSSVDIMYAHLFETLQLDEYHLTPYVGSDLQGFNDATTKPWGYVDLIVTVGINETAKLIKVQFLVVESPSLYQCIIGRTAIADLLAVPSTAHLKMKYYTNKG</sequence>
<evidence type="ECO:0000313" key="2">
    <source>
        <dbReference type="Proteomes" id="UP000265520"/>
    </source>
</evidence>
<dbReference type="Gene3D" id="2.40.70.10">
    <property type="entry name" value="Acid Proteases"/>
    <property type="match status" value="1"/>
</dbReference>
<accession>A0A392P301</accession>
<protein>
    <recommendedName>
        <fullName evidence="3">Peptidase A2 domain-containing protein</fullName>
    </recommendedName>
</protein>
<name>A0A392P301_9FABA</name>